<comment type="caution">
    <text evidence="12">The sequence shown here is derived from an EMBL/GenBank/DDBJ whole genome shotgun (WGS) entry which is preliminary data.</text>
</comment>
<evidence type="ECO:0000256" key="7">
    <source>
        <dbReference type="ARBA" id="ARBA00023170"/>
    </source>
</evidence>
<dbReference type="AlphaFoldDB" id="A0A8T2LN86"/>
<name>A0A8T2LN86_ASTMX</name>
<keyword evidence="7 12" id="KW-0675">Receptor</keyword>
<gene>
    <name evidence="12" type="ORF">AMEX_G13356</name>
</gene>
<evidence type="ECO:0000256" key="3">
    <source>
        <dbReference type="ARBA" id="ARBA00022692"/>
    </source>
</evidence>
<keyword evidence="5" id="KW-0297">G-protein coupled receptor</keyword>
<feature type="compositionally biased region" description="Basic and acidic residues" evidence="9">
    <location>
        <begin position="404"/>
        <end position="420"/>
    </location>
</feature>
<evidence type="ECO:0000256" key="1">
    <source>
        <dbReference type="ARBA" id="ARBA00004651"/>
    </source>
</evidence>
<evidence type="ECO:0000313" key="13">
    <source>
        <dbReference type="Proteomes" id="UP000752171"/>
    </source>
</evidence>
<feature type="region of interest" description="Disordered" evidence="9">
    <location>
        <begin position="228"/>
        <end position="422"/>
    </location>
</feature>
<dbReference type="InterPro" id="IPR000276">
    <property type="entry name" value="GPCR_Rhodpsn"/>
</dbReference>
<evidence type="ECO:0000256" key="10">
    <source>
        <dbReference type="SAM" id="Phobius"/>
    </source>
</evidence>
<keyword evidence="8" id="KW-0807">Transducer</keyword>
<dbReference type="SUPFAM" id="SSF81321">
    <property type="entry name" value="Family A G protein-coupled receptor-like"/>
    <property type="match status" value="1"/>
</dbReference>
<evidence type="ECO:0000259" key="11">
    <source>
        <dbReference type="PROSITE" id="PS50262"/>
    </source>
</evidence>
<feature type="transmembrane region" description="Helical" evidence="10">
    <location>
        <begin position="20"/>
        <end position="48"/>
    </location>
</feature>
<sequence>MNPNSSWVLEDGVWAGRAQVVLIAVDCMLLLVTLVLGSAANLFVVHAVRRHKSLQTATNALLVNLALVDLLRCVTDCPLLLLLVVLRVQGRVDDLGLALCSAQLACFSVSCGAQLLTVAGISLERHRAVTKPFEGGGGGGERRKRVTAWIPFTWAAPALASGLCARYARDSPVYARCRGVRVSELHTYDSFGRYVLLPAWCACLAVIAVCYAHIFMVVRAHGRKIFDKGVFPPPGKKGDEKKVKDKEGKGNVDTVSAHEAAKTHLAPELKGAGETDDSVLRDGGAQKTMTPSQTPSTDSVTLVSELCENEPDPPDQAETGQEPTVDAECASTAPCDTQSSSDTHQNAQELEPPQSVQEHVPEVLDVEDEETSPGEAQTEHENAPERLDVESNEGSPGEAQSAHENAHDQPHEDGKQKADNDAPQDIQEDTAQSVQVSAPQEEEAMGAVCMMPSFANKEKANKKKESKLAKRSGYIVFTFLVFWLPLIGTIVLNIFLNRKEVPSVKVVNELEVLAVCIACMTSLTNPIIYAAVNPQFRNEFYYLKNKCKVLCAKQ</sequence>
<feature type="transmembrane region" description="Helical" evidence="10">
    <location>
        <begin position="195"/>
        <end position="218"/>
    </location>
</feature>
<feature type="domain" description="G-protein coupled receptors family 1 profile" evidence="11">
    <location>
        <begin position="40"/>
        <end position="529"/>
    </location>
</feature>
<evidence type="ECO:0000313" key="12">
    <source>
        <dbReference type="EMBL" id="KAG9272364.1"/>
    </source>
</evidence>
<dbReference type="EMBL" id="JAICCE010000010">
    <property type="protein sequence ID" value="KAG9272364.1"/>
    <property type="molecule type" value="Genomic_DNA"/>
</dbReference>
<dbReference type="PANTHER" id="PTHR24248:SF129">
    <property type="entry name" value="G-PROTEIN COUPLED RECEPTORS FAMILY 1 PROFILE DOMAIN-CONTAINING PROTEIN"/>
    <property type="match status" value="1"/>
</dbReference>
<feature type="compositionally biased region" description="Basic and acidic residues" evidence="9">
    <location>
        <begin position="377"/>
        <end position="389"/>
    </location>
</feature>
<dbReference type="GO" id="GO:0004938">
    <property type="term" value="F:alpha2-adrenergic receptor activity"/>
    <property type="evidence" value="ECO:0007669"/>
    <property type="project" value="UniProtKB-ARBA"/>
</dbReference>
<organism evidence="12 13">
    <name type="scientific">Astyanax mexicanus</name>
    <name type="common">Blind cave fish</name>
    <name type="synonym">Astyanax fasciatus mexicanus</name>
    <dbReference type="NCBI Taxonomy" id="7994"/>
    <lineage>
        <taxon>Eukaryota</taxon>
        <taxon>Metazoa</taxon>
        <taxon>Chordata</taxon>
        <taxon>Craniata</taxon>
        <taxon>Vertebrata</taxon>
        <taxon>Euteleostomi</taxon>
        <taxon>Actinopterygii</taxon>
        <taxon>Neopterygii</taxon>
        <taxon>Teleostei</taxon>
        <taxon>Ostariophysi</taxon>
        <taxon>Characiformes</taxon>
        <taxon>Characoidei</taxon>
        <taxon>Acestrorhamphidae</taxon>
        <taxon>Acestrorhamphinae</taxon>
        <taxon>Astyanax</taxon>
    </lineage>
</organism>
<keyword evidence="4 10" id="KW-1133">Transmembrane helix</keyword>
<dbReference type="Gene3D" id="1.20.1070.10">
    <property type="entry name" value="Rhodopsin 7-helix transmembrane proteins"/>
    <property type="match status" value="2"/>
</dbReference>
<comment type="subcellular location">
    <subcellularLocation>
        <location evidence="1">Cell membrane</location>
        <topology evidence="1">Multi-pass membrane protein</topology>
    </subcellularLocation>
</comment>
<reference evidence="12 13" key="1">
    <citation type="submission" date="2021-07" db="EMBL/GenBank/DDBJ databases">
        <authorList>
            <person name="Imarazene B."/>
            <person name="Zahm M."/>
            <person name="Klopp C."/>
            <person name="Cabau C."/>
            <person name="Beille S."/>
            <person name="Jouanno E."/>
            <person name="Castinel A."/>
            <person name="Lluch J."/>
            <person name="Gil L."/>
            <person name="Kuchtly C."/>
            <person name="Lopez Roques C."/>
            <person name="Donnadieu C."/>
            <person name="Parrinello H."/>
            <person name="Journot L."/>
            <person name="Du K."/>
            <person name="Schartl M."/>
            <person name="Retaux S."/>
            <person name="Guiguen Y."/>
        </authorList>
    </citation>
    <scope>NUCLEOTIDE SEQUENCE [LARGE SCALE GENOMIC DNA]</scope>
    <source>
        <strain evidence="12">Pach_M1</strain>
        <tissue evidence="12">Testis</tissue>
    </source>
</reference>
<dbReference type="CDD" id="cd00637">
    <property type="entry name" value="7tm_classA_rhodopsin-like"/>
    <property type="match status" value="1"/>
</dbReference>
<feature type="compositionally biased region" description="Basic and acidic residues" evidence="9">
    <location>
        <begin position="236"/>
        <end position="250"/>
    </location>
</feature>
<dbReference type="GO" id="GO:0071881">
    <property type="term" value="P:adenylate cyclase-inhibiting adrenergic receptor signaling pathway"/>
    <property type="evidence" value="ECO:0007669"/>
    <property type="project" value="UniProtKB-ARBA"/>
</dbReference>
<feature type="transmembrane region" description="Helical" evidence="10">
    <location>
        <begin position="512"/>
        <end position="532"/>
    </location>
</feature>
<feature type="transmembrane region" description="Helical" evidence="10">
    <location>
        <begin position="472"/>
        <end position="492"/>
    </location>
</feature>
<dbReference type="PANTHER" id="PTHR24248">
    <property type="entry name" value="ADRENERGIC RECEPTOR-RELATED G-PROTEIN COUPLED RECEPTOR"/>
    <property type="match status" value="1"/>
</dbReference>
<feature type="transmembrane region" description="Helical" evidence="10">
    <location>
        <begin position="148"/>
        <end position="168"/>
    </location>
</feature>
<feature type="compositionally biased region" description="Polar residues" evidence="9">
    <location>
        <begin position="334"/>
        <end position="348"/>
    </location>
</feature>
<dbReference type="GO" id="GO:0005886">
    <property type="term" value="C:plasma membrane"/>
    <property type="evidence" value="ECO:0007669"/>
    <property type="project" value="UniProtKB-SubCell"/>
</dbReference>
<accession>A0A8T2LN86</accession>
<evidence type="ECO:0000256" key="6">
    <source>
        <dbReference type="ARBA" id="ARBA00023136"/>
    </source>
</evidence>
<dbReference type="InterPro" id="IPR017452">
    <property type="entry name" value="GPCR_Rhodpsn_7TM"/>
</dbReference>
<evidence type="ECO:0000256" key="8">
    <source>
        <dbReference type="ARBA" id="ARBA00023224"/>
    </source>
</evidence>
<protein>
    <submittedName>
        <fullName evidence="12">5-hydroxytryptamine receptor 2A-like</fullName>
    </submittedName>
</protein>
<feature type="compositionally biased region" description="Basic and acidic residues" evidence="9">
    <location>
        <begin position="259"/>
        <end position="273"/>
    </location>
</feature>
<dbReference type="Proteomes" id="UP000752171">
    <property type="component" value="Unassembled WGS sequence"/>
</dbReference>
<keyword evidence="2" id="KW-1003">Cell membrane</keyword>
<proteinExistence type="predicted"/>
<evidence type="ECO:0000256" key="5">
    <source>
        <dbReference type="ARBA" id="ARBA00023040"/>
    </source>
</evidence>
<evidence type="ECO:0000256" key="2">
    <source>
        <dbReference type="ARBA" id="ARBA00022475"/>
    </source>
</evidence>
<feature type="compositionally biased region" description="Polar residues" evidence="9">
    <location>
        <begin position="287"/>
        <end position="302"/>
    </location>
</feature>
<keyword evidence="3 10" id="KW-0812">Transmembrane</keyword>
<evidence type="ECO:0000256" key="9">
    <source>
        <dbReference type="SAM" id="MobiDB-lite"/>
    </source>
</evidence>
<dbReference type="PROSITE" id="PS50262">
    <property type="entry name" value="G_PROTEIN_RECEP_F1_2"/>
    <property type="match status" value="1"/>
</dbReference>
<dbReference type="PRINTS" id="PR00237">
    <property type="entry name" value="GPCRRHODOPSN"/>
</dbReference>
<dbReference type="Pfam" id="PF00001">
    <property type="entry name" value="7tm_1"/>
    <property type="match status" value="1"/>
</dbReference>
<evidence type="ECO:0000256" key="4">
    <source>
        <dbReference type="ARBA" id="ARBA00022989"/>
    </source>
</evidence>
<keyword evidence="6 10" id="KW-0472">Membrane</keyword>